<evidence type="ECO:0000313" key="2">
    <source>
        <dbReference type="Proteomes" id="UP000191901"/>
    </source>
</evidence>
<organism evidence="1 2">
    <name type="scientific">Halomicronema hongdechloris C2206</name>
    <dbReference type="NCBI Taxonomy" id="1641165"/>
    <lineage>
        <taxon>Bacteria</taxon>
        <taxon>Bacillati</taxon>
        <taxon>Cyanobacteriota</taxon>
        <taxon>Cyanophyceae</taxon>
        <taxon>Nodosilineales</taxon>
        <taxon>Nodosilineaceae</taxon>
        <taxon>Halomicronema</taxon>
    </lineage>
</organism>
<reference evidence="1 2" key="1">
    <citation type="journal article" date="2016" name="Biochim. Biophys. Acta">
        <title>Characterization of red-shifted phycobilisomes isolated from the chlorophyll f-containing cyanobacterium Halomicronema hongdechloris.</title>
        <authorList>
            <person name="Li Y."/>
            <person name="Lin Y."/>
            <person name="Garvey C.J."/>
            <person name="Birch D."/>
            <person name="Corkery R.W."/>
            <person name="Loughlin P.C."/>
            <person name="Scheer H."/>
            <person name="Willows R.D."/>
            <person name="Chen M."/>
        </authorList>
    </citation>
    <scope>NUCLEOTIDE SEQUENCE [LARGE SCALE GENOMIC DNA]</scope>
    <source>
        <strain evidence="1 2">C2206</strain>
    </source>
</reference>
<accession>A0A1Z3HRU7</accession>
<sequence length="110" mass="11479">MAGSYLTTASMIMCPHGGQATLFTSNTAVEADGAPVLLETDVHPVAGCPFTVGPKYSPCVRIQWSAGTLQTTINGTPAWFKTSIGQCYNAEGAPQGVAVIVYTQPQADSR</sequence>
<evidence type="ECO:0000313" key="1">
    <source>
        <dbReference type="EMBL" id="ASC73029.1"/>
    </source>
</evidence>
<dbReference type="Proteomes" id="UP000191901">
    <property type="component" value="Chromosome"/>
</dbReference>
<dbReference type="KEGG" id="hhg:XM38_039910"/>
<evidence type="ECO:0008006" key="3">
    <source>
        <dbReference type="Google" id="ProtNLM"/>
    </source>
</evidence>
<protein>
    <recommendedName>
        <fullName evidence="3">DUF4280 domain-containing protein</fullName>
    </recommendedName>
</protein>
<dbReference type="EMBL" id="CP021983">
    <property type="protein sequence ID" value="ASC73029.1"/>
    <property type="molecule type" value="Genomic_DNA"/>
</dbReference>
<keyword evidence="2" id="KW-1185">Reference proteome</keyword>
<dbReference type="STRING" id="1641165.XM38_09940"/>
<dbReference type="RefSeq" id="WP_080808381.1">
    <property type="nucleotide sequence ID" value="NZ_CP021983.2"/>
</dbReference>
<proteinExistence type="predicted"/>
<gene>
    <name evidence="1" type="ORF">XM38_039910</name>
</gene>
<dbReference type="AlphaFoldDB" id="A0A1Z3HRU7"/>
<dbReference type="OrthoDB" id="675629at2"/>
<name>A0A1Z3HRU7_9CYAN</name>